<dbReference type="CDD" id="cd18577">
    <property type="entry name" value="ABC_6TM_Pgp_ABCB1_D1_like"/>
    <property type="match status" value="1"/>
</dbReference>
<dbReference type="PANTHER" id="PTHR24222:SF62">
    <property type="entry name" value="ABC TRANSPORTER B FAMILY MEMBER 2"/>
    <property type="match status" value="1"/>
</dbReference>
<dbReference type="InterPro" id="IPR027417">
    <property type="entry name" value="P-loop_NTPase"/>
</dbReference>
<feature type="domain" description="ABC transmembrane type-1" evidence="12">
    <location>
        <begin position="689"/>
        <end position="976"/>
    </location>
</feature>
<sequence length="1292" mass="142164">MNSNNRSSTSPSSSPPAQNEETKKKVERRVPFMKLFSFADSLDYFLMGIGSISAIVHGASVPVFFIFFGKLINIIGIAYLFPASVSHRVAKYSLDFLYLSIVILFSSWTEVACWMYTGERQAAKMRLAYLRSMLNQDISLFDTEASTGEVISAITSDIIVVQDAISEKVGNFMHYMSRFVAGFAIGFARVWQISLVTLSIVPLIAISGGVYAYIATGLIARVRKSYVKAGETAEEVIGNVRTVQAFVGEERAVQSYKTALLNTYKYGKQGGLAKGLGLGSMHCVLFLSWALLVWFTSIIVHKGIANGGDSFTTMLNVVISGLSLGLGAPNIATFIRARAAAYPIFEMIERNTVKSANLKTGRTLTKLEGHIQFKDVTFSYPSRPDVMIFDRFFLEIPPGKIIALVGGSGSGKSTVISLIERFYDPLSGQILLDGNNIKDLELKWLRNQIGLVNQEPALFATTIRENILYGKDDATTDDVTRAAKLSEAFSFIRNLPDKYETQVGERGIQLSGGQKQRIAISRAMLKNPSILLLDEATSALDTESEKSVQQALDRVMVGRTTIVVAHRLSTVRNADMIAVVQGGKIVESGSHDKLMSNPTSAYASLVQLQEEAASKGHTEPALGRPPSIKYSREVSRRKTSFDSFHGSSFRSDKESVSHYVDQETAPTVKPKAVSTRRLYAMVAPDWIHGVIGTIGAIAFGAQMPLFALGVSEALVSYYMDWETTQRQVRKIAFLFTGGAVLTLFVHSIEHFSFGIMGERLTLRVREMLFAAILRNEIGWFDDANNNSSMLSSRLEADATLLRTIVVDRSTLLLQNISLVIVSFVIGFMLNWRVTLVILAMYPVIVCGHLSERLFMKGYGGNLSKAYLKANMLAGEAVSNMRTVAAFCSEEKVIDLYSRELHEPAKRAFSRGQIAGVFYGVSQFFIFSSYGLALWYGSTLMAKELASFKSIIKTFMVLIVTALAMGETLALAPDLIKGTNMVASVFEILDRKTEIVGDVGEEVPKVDGTIEMRGVEFSYPSRPEIIIFKKFDLQVRAGKSMALVGSSGSGKSSVLSLILRFYEPMAGKVMIDGKYSQLVSATPKTFLSFILQRLTNINPRTTITSFFIIAGKDIKQLKLKSLRKHIGLVQQEPALFATTIYENILYGKEGASESEVIEAAKVANAHTFISSLPEGYSTKVGERGVQLSGGQKQRVAIARAVLKNPAILLLDEATSALDVESERVVQQALDRLMKNRTTVMVAHRLSTIQNADEISVLQDGKIIEQGTHCTLLENKSGSYHHLISLQQKQQEQL</sequence>
<evidence type="ECO:0000313" key="13">
    <source>
        <dbReference type="EMBL" id="KAF6170166.1"/>
    </source>
</evidence>
<comment type="caution">
    <text evidence="13">The sequence shown here is derived from an EMBL/GenBank/DDBJ whole genome shotgun (WGS) entry which is preliminary data.</text>
</comment>
<keyword evidence="7 10" id="KW-1133">Transmembrane helix</keyword>
<dbReference type="InterPro" id="IPR003593">
    <property type="entry name" value="AAA+_ATPase"/>
</dbReference>
<feature type="transmembrane region" description="Helical" evidence="10">
    <location>
        <begin position="915"/>
        <end position="937"/>
    </location>
</feature>
<dbReference type="InterPro" id="IPR017871">
    <property type="entry name" value="ABC_transporter-like_CS"/>
</dbReference>
<dbReference type="PROSITE" id="PS50893">
    <property type="entry name" value="ABC_TRANSPORTER_2"/>
    <property type="match status" value="2"/>
</dbReference>
<feature type="transmembrane region" description="Helical" evidence="10">
    <location>
        <begin position="315"/>
        <end position="335"/>
    </location>
</feature>
<dbReference type="CDD" id="cd03249">
    <property type="entry name" value="ABC_MTABC3_MDL1_MDL2"/>
    <property type="match status" value="1"/>
</dbReference>
<keyword evidence="8 10" id="KW-0472">Membrane</keyword>
<keyword evidence="6" id="KW-0067">ATP-binding</keyword>
<evidence type="ECO:0000313" key="14">
    <source>
        <dbReference type="Proteomes" id="UP000541444"/>
    </source>
</evidence>
<dbReference type="OrthoDB" id="6500128at2759"/>
<evidence type="ECO:0000256" key="10">
    <source>
        <dbReference type="SAM" id="Phobius"/>
    </source>
</evidence>
<feature type="region of interest" description="Disordered" evidence="9">
    <location>
        <begin position="1"/>
        <end position="25"/>
    </location>
</feature>
<name>A0A7J7NSK9_9MAGN</name>
<dbReference type="SUPFAM" id="SSF52540">
    <property type="entry name" value="P-loop containing nucleoside triphosphate hydrolases"/>
    <property type="match status" value="3"/>
</dbReference>
<comment type="subcellular location">
    <subcellularLocation>
        <location evidence="1">Membrane</location>
        <topology evidence="1">Multi-pass membrane protein</topology>
    </subcellularLocation>
</comment>
<dbReference type="GO" id="GO:0005524">
    <property type="term" value="F:ATP binding"/>
    <property type="evidence" value="ECO:0007669"/>
    <property type="project" value="UniProtKB-KW"/>
</dbReference>
<dbReference type="CDD" id="cd18578">
    <property type="entry name" value="ABC_6TM_Pgp_ABCB1_D2_like"/>
    <property type="match status" value="1"/>
</dbReference>
<dbReference type="Gene3D" id="1.20.1560.10">
    <property type="entry name" value="ABC transporter type 1, transmembrane domain"/>
    <property type="match status" value="1"/>
</dbReference>
<feature type="transmembrane region" description="Helical" evidence="10">
    <location>
        <begin position="200"/>
        <end position="220"/>
    </location>
</feature>
<evidence type="ECO:0000256" key="8">
    <source>
        <dbReference type="ARBA" id="ARBA00023136"/>
    </source>
</evidence>
<dbReference type="GO" id="GO:0016887">
    <property type="term" value="F:ATP hydrolysis activity"/>
    <property type="evidence" value="ECO:0007669"/>
    <property type="project" value="InterPro"/>
</dbReference>
<feature type="transmembrane region" description="Helical" evidence="10">
    <location>
        <begin position="96"/>
        <end position="117"/>
    </location>
</feature>
<feature type="compositionally biased region" description="Low complexity" evidence="9">
    <location>
        <begin position="1"/>
        <end position="16"/>
    </location>
</feature>
<feature type="transmembrane region" description="Helical" evidence="10">
    <location>
        <begin position="275"/>
        <end position="295"/>
    </location>
</feature>
<proteinExistence type="inferred from homology"/>
<evidence type="ECO:0000256" key="6">
    <source>
        <dbReference type="ARBA" id="ARBA00022840"/>
    </source>
</evidence>
<dbReference type="InterPro" id="IPR011527">
    <property type="entry name" value="ABC1_TM_dom"/>
</dbReference>
<feature type="transmembrane region" description="Helical" evidence="10">
    <location>
        <begin position="71"/>
        <end position="90"/>
    </location>
</feature>
<keyword evidence="5" id="KW-0547">Nucleotide-binding</keyword>
<dbReference type="SUPFAM" id="SSF90123">
    <property type="entry name" value="ABC transporter transmembrane region"/>
    <property type="match status" value="2"/>
</dbReference>
<feature type="transmembrane region" description="Helical" evidence="10">
    <location>
        <begin position="44"/>
        <end position="64"/>
    </location>
</feature>
<organism evidence="13 14">
    <name type="scientific">Kingdonia uniflora</name>
    <dbReference type="NCBI Taxonomy" id="39325"/>
    <lineage>
        <taxon>Eukaryota</taxon>
        <taxon>Viridiplantae</taxon>
        <taxon>Streptophyta</taxon>
        <taxon>Embryophyta</taxon>
        <taxon>Tracheophyta</taxon>
        <taxon>Spermatophyta</taxon>
        <taxon>Magnoliopsida</taxon>
        <taxon>Ranunculales</taxon>
        <taxon>Circaeasteraceae</taxon>
        <taxon>Kingdonia</taxon>
    </lineage>
</organism>
<feature type="domain" description="ABC transmembrane type-1" evidence="12">
    <location>
        <begin position="49"/>
        <end position="336"/>
    </location>
</feature>
<feature type="domain" description="ABC transporter" evidence="11">
    <location>
        <begin position="371"/>
        <end position="607"/>
    </location>
</feature>
<gene>
    <name evidence="13" type="ORF">GIB67_038699</name>
</gene>
<dbReference type="InterPro" id="IPR036640">
    <property type="entry name" value="ABC1_TM_sf"/>
</dbReference>
<dbReference type="Pfam" id="PF00664">
    <property type="entry name" value="ABC_membrane"/>
    <property type="match status" value="2"/>
</dbReference>
<comment type="similarity">
    <text evidence="2">Belongs to the ABC transporter superfamily. ABCB family. Multidrug resistance exporter (TC 3.A.1.201) subfamily.</text>
</comment>
<dbReference type="EMBL" id="JACGCM010000601">
    <property type="protein sequence ID" value="KAF6170166.1"/>
    <property type="molecule type" value="Genomic_DNA"/>
</dbReference>
<feature type="transmembrane region" description="Helical" evidence="10">
    <location>
        <begin position="811"/>
        <end position="829"/>
    </location>
</feature>
<dbReference type="InterPro" id="IPR003439">
    <property type="entry name" value="ABC_transporter-like_ATP-bd"/>
</dbReference>
<dbReference type="SMART" id="SM00382">
    <property type="entry name" value="AAA"/>
    <property type="match status" value="2"/>
</dbReference>
<dbReference type="PROSITE" id="PS50929">
    <property type="entry name" value="ABC_TM1F"/>
    <property type="match status" value="2"/>
</dbReference>
<evidence type="ECO:0000256" key="4">
    <source>
        <dbReference type="ARBA" id="ARBA00022692"/>
    </source>
</evidence>
<dbReference type="FunFam" id="3.40.50.300:FF:000205">
    <property type="entry name" value="ABC transporter B family member 4"/>
    <property type="match status" value="1"/>
</dbReference>
<feature type="transmembrane region" description="Helical" evidence="10">
    <location>
        <begin position="949"/>
        <end position="971"/>
    </location>
</feature>
<evidence type="ECO:0008006" key="15">
    <source>
        <dbReference type="Google" id="ProtNLM"/>
    </source>
</evidence>
<evidence type="ECO:0000259" key="11">
    <source>
        <dbReference type="PROSITE" id="PS50893"/>
    </source>
</evidence>
<dbReference type="Pfam" id="PF00005">
    <property type="entry name" value="ABC_tran"/>
    <property type="match status" value="2"/>
</dbReference>
<evidence type="ECO:0000256" key="5">
    <source>
        <dbReference type="ARBA" id="ARBA00022741"/>
    </source>
</evidence>
<evidence type="ECO:0000256" key="1">
    <source>
        <dbReference type="ARBA" id="ARBA00004141"/>
    </source>
</evidence>
<dbReference type="GO" id="GO:0140359">
    <property type="term" value="F:ABC-type transporter activity"/>
    <property type="evidence" value="ECO:0007669"/>
    <property type="project" value="InterPro"/>
</dbReference>
<evidence type="ECO:0000256" key="3">
    <source>
        <dbReference type="ARBA" id="ARBA00022448"/>
    </source>
</evidence>
<protein>
    <recommendedName>
        <fullName evidence="15">ABC transporter B family member 2-like</fullName>
    </recommendedName>
</protein>
<feature type="domain" description="ABC transporter" evidence="11">
    <location>
        <begin position="1009"/>
        <end position="1283"/>
    </location>
</feature>
<evidence type="ECO:0000259" key="12">
    <source>
        <dbReference type="PROSITE" id="PS50929"/>
    </source>
</evidence>
<dbReference type="GO" id="GO:0005886">
    <property type="term" value="C:plasma membrane"/>
    <property type="evidence" value="ECO:0007669"/>
    <property type="project" value="TreeGrafter"/>
</dbReference>
<keyword evidence="3" id="KW-0813">Transport</keyword>
<keyword evidence="14" id="KW-1185">Reference proteome</keyword>
<evidence type="ECO:0000256" key="9">
    <source>
        <dbReference type="SAM" id="MobiDB-lite"/>
    </source>
</evidence>
<evidence type="ECO:0000256" key="2">
    <source>
        <dbReference type="ARBA" id="ARBA00007577"/>
    </source>
</evidence>
<dbReference type="PROSITE" id="PS00211">
    <property type="entry name" value="ABC_TRANSPORTER_1"/>
    <property type="match status" value="2"/>
</dbReference>
<accession>A0A7J7NSK9</accession>
<dbReference type="InterPro" id="IPR039421">
    <property type="entry name" value="Type_1_exporter"/>
</dbReference>
<dbReference type="Gene3D" id="3.40.50.300">
    <property type="entry name" value="P-loop containing nucleotide triphosphate hydrolases"/>
    <property type="match status" value="2"/>
</dbReference>
<feature type="transmembrane region" description="Helical" evidence="10">
    <location>
        <begin position="686"/>
        <end position="711"/>
    </location>
</feature>
<feature type="transmembrane region" description="Helical" evidence="10">
    <location>
        <begin position="731"/>
        <end position="755"/>
    </location>
</feature>
<dbReference type="Proteomes" id="UP000541444">
    <property type="component" value="Unassembled WGS sequence"/>
</dbReference>
<reference evidence="13 14" key="1">
    <citation type="journal article" date="2020" name="IScience">
        <title>Genome Sequencing of the Endangered Kingdonia uniflora (Circaeasteraceae, Ranunculales) Reveals Potential Mechanisms of Evolutionary Specialization.</title>
        <authorList>
            <person name="Sun Y."/>
            <person name="Deng T."/>
            <person name="Zhang A."/>
            <person name="Moore M.J."/>
            <person name="Landis J.B."/>
            <person name="Lin N."/>
            <person name="Zhang H."/>
            <person name="Zhang X."/>
            <person name="Huang J."/>
            <person name="Zhang X."/>
            <person name="Sun H."/>
            <person name="Wang H."/>
        </authorList>
    </citation>
    <scope>NUCLEOTIDE SEQUENCE [LARGE SCALE GENOMIC DNA]</scope>
    <source>
        <strain evidence="13">TB1705</strain>
        <tissue evidence="13">Leaf</tissue>
    </source>
</reference>
<evidence type="ECO:0000256" key="7">
    <source>
        <dbReference type="ARBA" id="ARBA00022989"/>
    </source>
</evidence>
<dbReference type="PANTHER" id="PTHR24222">
    <property type="entry name" value="ABC TRANSPORTER B FAMILY"/>
    <property type="match status" value="1"/>
</dbReference>
<keyword evidence="4 10" id="KW-0812">Transmembrane</keyword>